<dbReference type="AlphaFoldDB" id="A0AAN4YYL2"/>
<feature type="region of interest" description="Disordered" evidence="1">
    <location>
        <begin position="98"/>
        <end position="127"/>
    </location>
</feature>
<evidence type="ECO:0000313" key="2">
    <source>
        <dbReference type="EMBL" id="GMG38340.1"/>
    </source>
</evidence>
<evidence type="ECO:0000313" key="3">
    <source>
        <dbReference type="Proteomes" id="UP001165205"/>
    </source>
</evidence>
<organism evidence="2 3">
    <name type="scientific">Aspergillus oryzae</name>
    <name type="common">Yellow koji mold</name>
    <dbReference type="NCBI Taxonomy" id="5062"/>
    <lineage>
        <taxon>Eukaryota</taxon>
        <taxon>Fungi</taxon>
        <taxon>Dikarya</taxon>
        <taxon>Ascomycota</taxon>
        <taxon>Pezizomycotina</taxon>
        <taxon>Eurotiomycetes</taxon>
        <taxon>Eurotiomycetidae</taxon>
        <taxon>Eurotiales</taxon>
        <taxon>Aspergillaceae</taxon>
        <taxon>Aspergillus</taxon>
        <taxon>Aspergillus subgen. Circumdati</taxon>
    </lineage>
</organism>
<name>A0AAN4YYL2_ASPOZ</name>
<dbReference type="EMBL" id="BSYA01000296">
    <property type="protein sequence ID" value="GMG38340.1"/>
    <property type="molecule type" value="Genomic_DNA"/>
</dbReference>
<evidence type="ECO:0000256" key="1">
    <source>
        <dbReference type="SAM" id="MobiDB-lite"/>
    </source>
</evidence>
<accession>A0AAN4YYL2</accession>
<reference evidence="2" key="1">
    <citation type="submission" date="2023-04" db="EMBL/GenBank/DDBJ databases">
        <title>Aspergillus oryzae NBRC 4228.</title>
        <authorList>
            <person name="Ichikawa N."/>
            <person name="Sato H."/>
            <person name="Tonouchi N."/>
        </authorList>
    </citation>
    <scope>NUCLEOTIDE SEQUENCE</scope>
    <source>
        <strain evidence="2">NBRC 4228</strain>
    </source>
</reference>
<feature type="compositionally biased region" description="Acidic residues" evidence="1">
    <location>
        <begin position="115"/>
        <end position="127"/>
    </location>
</feature>
<gene>
    <name evidence="2" type="ORF">Aory04_001306100</name>
</gene>
<sequence>MPILSVIIVSVIQHLMITTIFDLLSRTHDLARVPPIENDATGEHQGRIKHVDESLLALQISTTSLDVLGNPIDRPDHNQNTDRIQNLHILVPRNFSDHHVMHRRRQHATVKDDRNDDEEPEEDDLDK</sequence>
<protein>
    <submittedName>
        <fullName evidence="2">Unnamed protein product</fullName>
    </submittedName>
</protein>
<proteinExistence type="predicted"/>
<comment type="caution">
    <text evidence="2">The sequence shown here is derived from an EMBL/GenBank/DDBJ whole genome shotgun (WGS) entry which is preliminary data.</text>
</comment>
<dbReference type="Proteomes" id="UP001165205">
    <property type="component" value="Unassembled WGS sequence"/>
</dbReference>